<name>A0A2T0FE34_9ASCO</name>
<organism evidence="1 2">
    <name type="scientific">Wickerhamiella sorbophila</name>
    <dbReference type="NCBI Taxonomy" id="45607"/>
    <lineage>
        <taxon>Eukaryota</taxon>
        <taxon>Fungi</taxon>
        <taxon>Dikarya</taxon>
        <taxon>Ascomycota</taxon>
        <taxon>Saccharomycotina</taxon>
        <taxon>Dipodascomycetes</taxon>
        <taxon>Dipodascales</taxon>
        <taxon>Trichomonascaceae</taxon>
        <taxon>Wickerhamiella</taxon>
    </lineage>
</organism>
<dbReference type="GeneID" id="36514632"/>
<dbReference type="InterPro" id="IPR053720">
    <property type="entry name" value="Psm_Assembly_Chaperone"/>
</dbReference>
<gene>
    <name evidence="1" type="ORF">B9G98_00883</name>
</gene>
<dbReference type="OrthoDB" id="5593278at2759"/>
<keyword evidence="2" id="KW-1185">Reference proteome</keyword>
<dbReference type="AlphaFoldDB" id="A0A2T0FE34"/>
<evidence type="ECO:0008006" key="3">
    <source>
        <dbReference type="Google" id="ProtNLM"/>
    </source>
</evidence>
<dbReference type="Gene3D" id="3.30.230.90">
    <property type="match status" value="1"/>
</dbReference>
<comment type="caution">
    <text evidence="1">The sequence shown here is derived from an EMBL/GenBank/DDBJ whole genome shotgun (WGS) entry which is preliminary data.</text>
</comment>
<sequence length="201" mass="22245">MVQKRVTVAASRLCPASRIRSLGTHHLRRRIRRCIRKQLRALSLMCLPSSISRRRHAVDSIQMTNLEAVEKDKTEELKGVKYTVTAQSFAEAISVMVYKNDKCGRIFECQLYPQPGGVLSSELILPGLTPRPLLGATLEDTAGSLYSSVIASMVMRQSPDDTRKLVIGLGAVGPKAGQPPGPDDREELLFVTKLVESCRVW</sequence>
<evidence type="ECO:0000313" key="1">
    <source>
        <dbReference type="EMBL" id="PRT53263.1"/>
    </source>
</evidence>
<dbReference type="Proteomes" id="UP000238350">
    <property type="component" value="Unassembled WGS sequence"/>
</dbReference>
<evidence type="ECO:0000313" key="2">
    <source>
        <dbReference type="Proteomes" id="UP000238350"/>
    </source>
</evidence>
<accession>A0A2T0FE34</accession>
<dbReference type="RefSeq" id="XP_024663209.1">
    <property type="nucleotide sequence ID" value="XM_024807441.1"/>
</dbReference>
<dbReference type="EMBL" id="NDIQ01000001">
    <property type="protein sequence ID" value="PRT53263.1"/>
    <property type="molecule type" value="Genomic_DNA"/>
</dbReference>
<protein>
    <recommendedName>
        <fullName evidence="3">Proteasome assembly chaperone 3</fullName>
    </recommendedName>
</protein>
<reference evidence="1 2" key="1">
    <citation type="submission" date="2017-04" db="EMBL/GenBank/DDBJ databases">
        <title>Genome sequencing of [Candida] sorbophila.</title>
        <authorList>
            <person name="Ahn J.O."/>
        </authorList>
    </citation>
    <scope>NUCLEOTIDE SEQUENCE [LARGE SCALE GENOMIC DNA]</scope>
    <source>
        <strain evidence="1 2">DS02</strain>
    </source>
</reference>
<proteinExistence type="predicted"/>